<feature type="transmembrane region" description="Helical" evidence="1">
    <location>
        <begin position="20"/>
        <end position="42"/>
    </location>
</feature>
<keyword evidence="1" id="KW-0472">Membrane</keyword>
<gene>
    <name evidence="2" type="ORF">CQ14_34845</name>
</gene>
<reference evidence="2 3" key="1">
    <citation type="submission" date="2014-03" db="EMBL/GenBank/DDBJ databases">
        <title>Bradyrhizobium valentinum sp. nov., isolated from effective nodules of Lupinus mariae-josephae, a lupine endemic of basic-lime soils in Eastern Spain.</title>
        <authorList>
            <person name="Duran D."/>
            <person name="Rey L."/>
            <person name="Navarro A."/>
            <person name="Busquets A."/>
            <person name="Imperial J."/>
            <person name="Ruiz-Argueso T."/>
        </authorList>
    </citation>
    <scope>NUCLEOTIDE SEQUENCE [LARGE SCALE GENOMIC DNA]</scope>
    <source>
        <strain evidence="2 3">CCBAU 23086</strain>
    </source>
</reference>
<dbReference type="AlphaFoldDB" id="A0A0R3MF21"/>
<evidence type="ECO:0008006" key="4">
    <source>
        <dbReference type="Google" id="ProtNLM"/>
    </source>
</evidence>
<dbReference type="Proteomes" id="UP000051660">
    <property type="component" value="Unassembled WGS sequence"/>
</dbReference>
<evidence type="ECO:0000313" key="2">
    <source>
        <dbReference type="EMBL" id="KRR18460.1"/>
    </source>
</evidence>
<sequence length="114" mass="12817">MLPDISDIGIGREKSVMKSLVGAAFVAGALVIAAPVAIDAAAAAPRTKAQRIGTSGATDFSAHRHVRRYNRHYGYHRAHYYRPYYYARPVYYRPYPYDTPAPFTFGIGFGPFWW</sequence>
<dbReference type="EMBL" id="LLYB01000105">
    <property type="protein sequence ID" value="KRR18460.1"/>
    <property type="molecule type" value="Genomic_DNA"/>
</dbReference>
<comment type="caution">
    <text evidence="2">The sequence shown here is derived from an EMBL/GenBank/DDBJ whole genome shotgun (WGS) entry which is preliminary data.</text>
</comment>
<organism evidence="2 3">
    <name type="scientific">Bradyrhizobium lablabi</name>
    <dbReference type="NCBI Taxonomy" id="722472"/>
    <lineage>
        <taxon>Bacteria</taxon>
        <taxon>Pseudomonadati</taxon>
        <taxon>Pseudomonadota</taxon>
        <taxon>Alphaproteobacteria</taxon>
        <taxon>Hyphomicrobiales</taxon>
        <taxon>Nitrobacteraceae</taxon>
        <taxon>Bradyrhizobium</taxon>
    </lineage>
</organism>
<proteinExistence type="predicted"/>
<keyword evidence="1" id="KW-0812">Transmembrane</keyword>
<accession>A0A0R3MF21</accession>
<keyword evidence="1" id="KW-1133">Transmembrane helix</keyword>
<evidence type="ECO:0000313" key="3">
    <source>
        <dbReference type="Proteomes" id="UP000051660"/>
    </source>
</evidence>
<protein>
    <recommendedName>
        <fullName evidence="4">Transmembrane protein</fullName>
    </recommendedName>
</protein>
<name>A0A0R3MF21_9BRAD</name>
<evidence type="ECO:0000256" key="1">
    <source>
        <dbReference type="SAM" id="Phobius"/>
    </source>
</evidence>